<sequence length="312" mass="35404">MSLEKSRLTLVVPQHNDWECAQVLLDQINELADRFSVDKISVVLVDDFSDQINGLIELDWDRLDIKIIRLVQNLGHQRAIAIGLCYAYDHYDGDWIGVMDADGEDRPEDLFKLWNQAKKQSASVFAHRNKRSEGMLFKLFYWLYKFVFWICSGKRISFGNFSVIRGDRLKALVHDPNLWNNYPAAFLKSKIGYSTLSTSRGVRYHGYSKMNLTSLVIHGLSGVAVFADVVNTRMIIFSLAIILSALLGISIVVSIKILTDSAIPGWATYSVLAFAILLFQALIIAFFTLFIFLSNRSVMAVQPVKAYVNYID</sequence>
<keyword evidence="11" id="KW-1185">Reference proteome</keyword>
<evidence type="ECO:0000256" key="2">
    <source>
        <dbReference type="ARBA" id="ARBA00022676"/>
    </source>
</evidence>
<name>A0ABS3CBD7_9BACT</name>
<dbReference type="PANTHER" id="PTHR48090">
    <property type="entry name" value="UNDECAPRENYL-PHOSPHATE 4-DEOXY-4-FORMAMIDO-L-ARABINOSE TRANSFERASE-RELATED"/>
    <property type="match status" value="1"/>
</dbReference>
<evidence type="ECO:0000256" key="3">
    <source>
        <dbReference type="ARBA" id="ARBA00022679"/>
    </source>
</evidence>
<evidence type="ECO:0000313" key="10">
    <source>
        <dbReference type="EMBL" id="MBN7812949.1"/>
    </source>
</evidence>
<evidence type="ECO:0000313" key="11">
    <source>
        <dbReference type="Proteomes" id="UP000664317"/>
    </source>
</evidence>
<comment type="caution">
    <text evidence="10">The sequence shown here is derived from an EMBL/GenBank/DDBJ whole genome shotgun (WGS) entry which is preliminary data.</text>
</comment>
<evidence type="ECO:0000256" key="4">
    <source>
        <dbReference type="ARBA" id="ARBA00022692"/>
    </source>
</evidence>
<evidence type="ECO:0000256" key="1">
    <source>
        <dbReference type="ARBA" id="ARBA00022475"/>
    </source>
</evidence>
<feature type="transmembrane region" description="Helical" evidence="8">
    <location>
        <begin position="235"/>
        <end position="259"/>
    </location>
</feature>
<dbReference type="EMBL" id="JAFKCT010000009">
    <property type="protein sequence ID" value="MBN7812949.1"/>
    <property type="molecule type" value="Genomic_DNA"/>
</dbReference>
<dbReference type="RefSeq" id="WP_206579721.1">
    <property type="nucleotide sequence ID" value="NZ_JAFKCT010000009.1"/>
</dbReference>
<evidence type="ECO:0000256" key="7">
    <source>
        <dbReference type="ARBA" id="ARBA00023136"/>
    </source>
</evidence>
<keyword evidence="7 8" id="KW-0472">Membrane</keyword>
<dbReference type="InterPro" id="IPR029044">
    <property type="entry name" value="Nucleotide-diphossugar_trans"/>
</dbReference>
<evidence type="ECO:0000259" key="9">
    <source>
        <dbReference type="Pfam" id="PF00535"/>
    </source>
</evidence>
<evidence type="ECO:0000256" key="8">
    <source>
        <dbReference type="SAM" id="Phobius"/>
    </source>
</evidence>
<dbReference type="InterPro" id="IPR050256">
    <property type="entry name" value="Glycosyltransferase_2"/>
</dbReference>
<feature type="domain" description="Glycosyltransferase 2-like" evidence="9">
    <location>
        <begin position="10"/>
        <end position="134"/>
    </location>
</feature>
<evidence type="ECO:0000256" key="6">
    <source>
        <dbReference type="ARBA" id="ARBA00022989"/>
    </source>
</evidence>
<dbReference type="InterPro" id="IPR001173">
    <property type="entry name" value="Glyco_trans_2-like"/>
</dbReference>
<accession>A0ABS3CBD7</accession>
<proteinExistence type="predicted"/>
<keyword evidence="2" id="KW-0328">Glycosyltransferase</keyword>
<keyword evidence="4 8" id="KW-0812">Transmembrane</keyword>
<feature type="transmembrane region" description="Helical" evidence="8">
    <location>
        <begin position="271"/>
        <end position="293"/>
    </location>
</feature>
<keyword evidence="6 8" id="KW-1133">Transmembrane helix</keyword>
<dbReference type="SUPFAM" id="SSF53448">
    <property type="entry name" value="Nucleotide-diphospho-sugar transferases"/>
    <property type="match status" value="1"/>
</dbReference>
<keyword evidence="5" id="KW-0448">Lipopolysaccharide biosynthesis</keyword>
<organism evidence="10 11">
    <name type="scientific">Algoriphagus oliviformis</name>
    <dbReference type="NCBI Taxonomy" id="2811231"/>
    <lineage>
        <taxon>Bacteria</taxon>
        <taxon>Pseudomonadati</taxon>
        <taxon>Bacteroidota</taxon>
        <taxon>Cytophagia</taxon>
        <taxon>Cytophagales</taxon>
        <taxon>Cyclobacteriaceae</taxon>
        <taxon>Algoriphagus</taxon>
    </lineage>
</organism>
<reference evidence="10 11" key="1">
    <citation type="submission" date="2021-03" db="EMBL/GenBank/DDBJ databases">
        <title>novel species isolated from a fishpond in China.</title>
        <authorList>
            <person name="Lu H."/>
            <person name="Cai Z."/>
        </authorList>
    </citation>
    <scope>NUCLEOTIDE SEQUENCE [LARGE SCALE GENOMIC DNA]</scope>
    <source>
        <strain evidence="10 11">H41</strain>
    </source>
</reference>
<dbReference type="Proteomes" id="UP000664317">
    <property type="component" value="Unassembled WGS sequence"/>
</dbReference>
<keyword evidence="3" id="KW-0808">Transferase</keyword>
<dbReference type="Pfam" id="PF00535">
    <property type="entry name" value="Glycos_transf_2"/>
    <property type="match status" value="1"/>
</dbReference>
<dbReference type="PANTHER" id="PTHR48090:SF3">
    <property type="entry name" value="UNDECAPRENYL-PHOSPHATE 4-DEOXY-4-FORMAMIDO-L-ARABINOSE TRANSFERASE"/>
    <property type="match status" value="1"/>
</dbReference>
<dbReference type="Gene3D" id="3.90.550.10">
    <property type="entry name" value="Spore Coat Polysaccharide Biosynthesis Protein SpsA, Chain A"/>
    <property type="match status" value="1"/>
</dbReference>
<keyword evidence="1" id="KW-1003">Cell membrane</keyword>
<gene>
    <name evidence="10" type="ORF">J0A68_18475</name>
</gene>
<evidence type="ECO:0000256" key="5">
    <source>
        <dbReference type="ARBA" id="ARBA00022985"/>
    </source>
</evidence>
<protein>
    <submittedName>
        <fullName evidence="10">Glycosyltransferase</fullName>
    </submittedName>
</protein>